<evidence type="ECO:0000313" key="1">
    <source>
        <dbReference type="EMBL" id="GIX92230.1"/>
    </source>
</evidence>
<reference evidence="1 2" key="1">
    <citation type="submission" date="2021-06" db="EMBL/GenBank/DDBJ databases">
        <title>Caerostris darwini draft genome.</title>
        <authorList>
            <person name="Kono N."/>
            <person name="Arakawa K."/>
        </authorList>
    </citation>
    <scope>NUCLEOTIDE SEQUENCE [LARGE SCALE GENOMIC DNA]</scope>
</reference>
<comment type="caution">
    <text evidence="1">The sequence shown here is derived from an EMBL/GenBank/DDBJ whole genome shotgun (WGS) entry which is preliminary data.</text>
</comment>
<gene>
    <name evidence="1" type="ORF">CDAR_476241</name>
</gene>
<protein>
    <submittedName>
        <fullName evidence="1">Uncharacterized protein</fullName>
    </submittedName>
</protein>
<dbReference type="Proteomes" id="UP001054837">
    <property type="component" value="Unassembled WGS sequence"/>
</dbReference>
<dbReference type="AlphaFoldDB" id="A0AAV4P4U7"/>
<evidence type="ECO:0000313" key="2">
    <source>
        <dbReference type="Proteomes" id="UP001054837"/>
    </source>
</evidence>
<accession>A0AAV4P4U7</accession>
<dbReference type="EMBL" id="BPLQ01002379">
    <property type="protein sequence ID" value="GIX92230.1"/>
    <property type="molecule type" value="Genomic_DNA"/>
</dbReference>
<sequence length="122" mass="14313">MMRPLAEMSIRLRCAQKLRNSVRNSSKISELTPLDKSIDKVLPQDLKFTNIPRSKYNPRDVYSKLIPLRYQIPLNNLISLLGKWRHPNIFTIEVVVPLLSSQQASQVYRTNAKKHDYSLDWY</sequence>
<name>A0AAV4P4U7_9ARAC</name>
<proteinExistence type="predicted"/>
<keyword evidence="2" id="KW-1185">Reference proteome</keyword>
<organism evidence="1 2">
    <name type="scientific">Caerostris darwini</name>
    <dbReference type="NCBI Taxonomy" id="1538125"/>
    <lineage>
        <taxon>Eukaryota</taxon>
        <taxon>Metazoa</taxon>
        <taxon>Ecdysozoa</taxon>
        <taxon>Arthropoda</taxon>
        <taxon>Chelicerata</taxon>
        <taxon>Arachnida</taxon>
        <taxon>Araneae</taxon>
        <taxon>Araneomorphae</taxon>
        <taxon>Entelegynae</taxon>
        <taxon>Araneoidea</taxon>
        <taxon>Araneidae</taxon>
        <taxon>Caerostris</taxon>
    </lineage>
</organism>